<name>A0A0D3K794_EMIH1</name>
<feature type="region of interest" description="Disordered" evidence="1">
    <location>
        <begin position="1"/>
        <end position="21"/>
    </location>
</feature>
<dbReference type="KEGG" id="ehx:EMIHUDRAFT_231600"/>
<evidence type="ECO:0008006" key="4">
    <source>
        <dbReference type="Google" id="ProtNLM"/>
    </source>
</evidence>
<dbReference type="GO" id="GO:0003700">
    <property type="term" value="F:DNA-binding transcription factor activity"/>
    <property type="evidence" value="ECO:0007669"/>
    <property type="project" value="InterPro"/>
</dbReference>
<dbReference type="PaxDb" id="2903-EOD31629"/>
<evidence type="ECO:0000313" key="2">
    <source>
        <dbReference type="EnsemblProtists" id="EOD31629"/>
    </source>
</evidence>
<dbReference type="InterPro" id="IPR016177">
    <property type="entry name" value="DNA-bd_dom_sf"/>
</dbReference>
<dbReference type="AlphaFoldDB" id="A0A0D3K794"/>
<keyword evidence="3" id="KW-1185">Reference proteome</keyword>
<feature type="compositionally biased region" description="Basic and acidic residues" evidence="1">
    <location>
        <begin position="215"/>
        <end position="226"/>
    </location>
</feature>
<dbReference type="HOGENOM" id="CLU_550346_0_0_1"/>
<evidence type="ECO:0000256" key="1">
    <source>
        <dbReference type="SAM" id="MobiDB-lite"/>
    </source>
</evidence>
<reference evidence="2" key="2">
    <citation type="submission" date="2024-10" db="UniProtKB">
        <authorList>
            <consortium name="EnsemblProtists"/>
        </authorList>
    </citation>
    <scope>IDENTIFICATION</scope>
</reference>
<feature type="region of interest" description="Disordered" evidence="1">
    <location>
        <begin position="206"/>
        <end position="255"/>
    </location>
</feature>
<protein>
    <recommendedName>
        <fullName evidence="4">AP2/ERF domain-containing protein</fullName>
    </recommendedName>
</protein>
<dbReference type="RefSeq" id="XP_005784058.1">
    <property type="nucleotide sequence ID" value="XM_005784001.1"/>
</dbReference>
<dbReference type="InterPro" id="IPR053234">
    <property type="entry name" value="RPM1_Interactor"/>
</dbReference>
<evidence type="ECO:0000313" key="3">
    <source>
        <dbReference type="Proteomes" id="UP000013827"/>
    </source>
</evidence>
<proteinExistence type="predicted"/>
<organism evidence="2 3">
    <name type="scientific">Emiliania huxleyi (strain CCMP1516)</name>
    <dbReference type="NCBI Taxonomy" id="280463"/>
    <lineage>
        <taxon>Eukaryota</taxon>
        <taxon>Haptista</taxon>
        <taxon>Haptophyta</taxon>
        <taxon>Prymnesiophyceae</taxon>
        <taxon>Isochrysidales</taxon>
        <taxon>Noelaerhabdaceae</taxon>
        <taxon>Emiliania</taxon>
    </lineage>
</organism>
<dbReference type="InterPro" id="IPR036955">
    <property type="entry name" value="AP2/ERF_dom_sf"/>
</dbReference>
<feature type="compositionally biased region" description="Low complexity" evidence="1">
    <location>
        <begin position="234"/>
        <end position="247"/>
    </location>
</feature>
<accession>A0A0D3K794</accession>
<dbReference type="PANTHER" id="PTHR33443:SF30">
    <property type="entry name" value="SARCOSINE DEHYDROGENASE-2C PROTEIN"/>
    <property type="match status" value="1"/>
</dbReference>
<dbReference type="Gene3D" id="3.30.730.10">
    <property type="entry name" value="AP2/ERF domain"/>
    <property type="match status" value="2"/>
</dbReference>
<feature type="compositionally biased region" description="Basic and acidic residues" evidence="1">
    <location>
        <begin position="1"/>
        <end position="20"/>
    </location>
</feature>
<reference evidence="3" key="1">
    <citation type="journal article" date="2013" name="Nature">
        <title>Pan genome of the phytoplankton Emiliania underpins its global distribution.</title>
        <authorList>
            <person name="Read B.A."/>
            <person name="Kegel J."/>
            <person name="Klute M.J."/>
            <person name="Kuo A."/>
            <person name="Lefebvre S.C."/>
            <person name="Maumus F."/>
            <person name="Mayer C."/>
            <person name="Miller J."/>
            <person name="Monier A."/>
            <person name="Salamov A."/>
            <person name="Young J."/>
            <person name="Aguilar M."/>
            <person name="Claverie J.M."/>
            <person name="Frickenhaus S."/>
            <person name="Gonzalez K."/>
            <person name="Herman E.K."/>
            <person name="Lin Y.C."/>
            <person name="Napier J."/>
            <person name="Ogata H."/>
            <person name="Sarno A.F."/>
            <person name="Shmutz J."/>
            <person name="Schroeder D."/>
            <person name="de Vargas C."/>
            <person name="Verret F."/>
            <person name="von Dassow P."/>
            <person name="Valentin K."/>
            <person name="Van de Peer Y."/>
            <person name="Wheeler G."/>
            <person name="Dacks J.B."/>
            <person name="Delwiche C.F."/>
            <person name="Dyhrman S.T."/>
            <person name="Glockner G."/>
            <person name="John U."/>
            <person name="Richards T."/>
            <person name="Worden A.Z."/>
            <person name="Zhang X."/>
            <person name="Grigoriev I.V."/>
            <person name="Allen A.E."/>
            <person name="Bidle K."/>
            <person name="Borodovsky M."/>
            <person name="Bowler C."/>
            <person name="Brownlee C."/>
            <person name="Cock J.M."/>
            <person name="Elias M."/>
            <person name="Gladyshev V.N."/>
            <person name="Groth M."/>
            <person name="Guda C."/>
            <person name="Hadaegh A."/>
            <person name="Iglesias-Rodriguez M.D."/>
            <person name="Jenkins J."/>
            <person name="Jones B.M."/>
            <person name="Lawson T."/>
            <person name="Leese F."/>
            <person name="Lindquist E."/>
            <person name="Lobanov A."/>
            <person name="Lomsadze A."/>
            <person name="Malik S.B."/>
            <person name="Marsh M.E."/>
            <person name="Mackinder L."/>
            <person name="Mock T."/>
            <person name="Mueller-Roeber B."/>
            <person name="Pagarete A."/>
            <person name="Parker M."/>
            <person name="Probert I."/>
            <person name="Quesneville H."/>
            <person name="Raines C."/>
            <person name="Rensing S.A."/>
            <person name="Riano-Pachon D.M."/>
            <person name="Richier S."/>
            <person name="Rokitta S."/>
            <person name="Shiraiwa Y."/>
            <person name="Soanes D.M."/>
            <person name="van der Giezen M."/>
            <person name="Wahlund T.M."/>
            <person name="Williams B."/>
            <person name="Wilson W."/>
            <person name="Wolfe G."/>
            <person name="Wurch L.L."/>
        </authorList>
    </citation>
    <scope>NUCLEOTIDE SEQUENCE</scope>
</reference>
<sequence>MSTRKGGDYRRKGSSRKELARNQYAASLRHIQLSQSVAVADATAGGRAGSARTELMPLAPRTEALAASEPGKAASEPQGAAFATEAEGLRLHLSSSSNTGYQGVYNLASGRFEAKRKVDGRTVHLGYFATAVEAAVAYARAMSEASAVAASASKSAPPAEPAGETILCGRTHERDGGAIGCVLPAGHAGQHAFTLQGKRARCVKRPFDPTDVEAEERSKGASRQDGEESEVEVEAAAGKAALAGSEAMSSQEAPVAEAEGLRLHLSSSSTGYLAVYEQSGRFQAQHRVDGRHVYVGLFDTAVEAAVAYAKAVGEYQPPTVATEAEGLRLHLSSRSSTGYRGVYEHSGRFAANHSLLPEHLPHQRALCPLHPFHAAEGPVAAPVDGNEAACPNCYCLICDARVSECGHWRGGDAPAHCNAHSNSALWRQKRVNAKRQRTRAVRAAQALVDPQPAMPFRSGLRSGLG</sequence>
<dbReference type="GeneID" id="17276903"/>
<dbReference type="Proteomes" id="UP000013827">
    <property type="component" value="Unassembled WGS sequence"/>
</dbReference>
<dbReference type="SUPFAM" id="SSF54171">
    <property type="entry name" value="DNA-binding domain"/>
    <property type="match status" value="2"/>
</dbReference>
<dbReference type="EnsemblProtists" id="EOD31629">
    <property type="protein sequence ID" value="EOD31629"/>
    <property type="gene ID" value="EMIHUDRAFT_231600"/>
</dbReference>
<dbReference type="PANTHER" id="PTHR33443">
    <property type="entry name" value="ZGC:112980"/>
    <property type="match status" value="1"/>
</dbReference>
<dbReference type="GO" id="GO:0003677">
    <property type="term" value="F:DNA binding"/>
    <property type="evidence" value="ECO:0007669"/>
    <property type="project" value="InterPro"/>
</dbReference>